<evidence type="ECO:0000256" key="1">
    <source>
        <dbReference type="SAM" id="MobiDB-lite"/>
    </source>
</evidence>
<evidence type="ECO:0000313" key="3">
    <source>
        <dbReference type="Proteomes" id="UP000576792"/>
    </source>
</evidence>
<protein>
    <submittedName>
        <fullName evidence="2">Uncharacterized protein</fullName>
    </submittedName>
</protein>
<dbReference type="Proteomes" id="UP000576792">
    <property type="component" value="Unassembled WGS sequence"/>
</dbReference>
<comment type="caution">
    <text evidence="2">The sequence shown here is derived from an EMBL/GenBank/DDBJ whole genome shotgun (WGS) entry which is preliminary data.</text>
</comment>
<gene>
    <name evidence="2" type="ORF">BKA07_003169</name>
</gene>
<evidence type="ECO:0000313" key="2">
    <source>
        <dbReference type="EMBL" id="NJC58134.1"/>
    </source>
</evidence>
<feature type="compositionally biased region" description="Acidic residues" evidence="1">
    <location>
        <begin position="67"/>
        <end position="78"/>
    </location>
</feature>
<proteinExistence type="predicted"/>
<sequence length="98" mass="10640">MSDENRNLPDGAPSFEDPSDQEAADDYVGVSADTEAEQNSETPEDRLERIAAEHDVSIDKNPKDVQADAEDSATDDSDRDIRGGDTKEEEDSASEPPD</sequence>
<keyword evidence="3" id="KW-1185">Reference proteome</keyword>
<name>A0A846RVD8_9MICO</name>
<accession>A0A846RVD8</accession>
<feature type="compositionally biased region" description="Acidic residues" evidence="1">
    <location>
        <begin position="87"/>
        <end position="98"/>
    </location>
</feature>
<dbReference type="RefSeq" id="WP_167951746.1">
    <property type="nucleotide sequence ID" value="NZ_BAAAPQ010000041.1"/>
</dbReference>
<dbReference type="EMBL" id="JAATJN010000001">
    <property type="protein sequence ID" value="NJC58134.1"/>
    <property type="molecule type" value="Genomic_DNA"/>
</dbReference>
<organism evidence="2 3">
    <name type="scientific">Brevibacterium marinum</name>
    <dbReference type="NCBI Taxonomy" id="418643"/>
    <lineage>
        <taxon>Bacteria</taxon>
        <taxon>Bacillati</taxon>
        <taxon>Actinomycetota</taxon>
        <taxon>Actinomycetes</taxon>
        <taxon>Micrococcales</taxon>
        <taxon>Brevibacteriaceae</taxon>
        <taxon>Brevibacterium</taxon>
    </lineage>
</organism>
<feature type="region of interest" description="Disordered" evidence="1">
    <location>
        <begin position="1"/>
        <end position="98"/>
    </location>
</feature>
<feature type="compositionally biased region" description="Basic and acidic residues" evidence="1">
    <location>
        <begin position="43"/>
        <end position="66"/>
    </location>
</feature>
<reference evidence="2 3" key="1">
    <citation type="submission" date="2020-03" db="EMBL/GenBank/DDBJ databases">
        <title>Sequencing the genomes of 1000 actinobacteria strains.</title>
        <authorList>
            <person name="Klenk H.-P."/>
        </authorList>
    </citation>
    <scope>NUCLEOTIDE SEQUENCE [LARGE SCALE GENOMIC DNA]</scope>
    <source>
        <strain evidence="2 3">DSM 18964</strain>
    </source>
</reference>
<dbReference type="AlphaFoldDB" id="A0A846RVD8"/>